<dbReference type="InterPro" id="IPR004365">
    <property type="entry name" value="NA-bd_OB_tRNA"/>
</dbReference>
<dbReference type="Gene3D" id="1.10.150.870">
    <property type="match status" value="1"/>
</dbReference>
<comment type="similarity">
    <text evidence="1">Belongs to the DNA polymerase type-C family. DnaE2 subfamily.</text>
</comment>
<dbReference type="InterPro" id="IPR029460">
    <property type="entry name" value="DNAPol_HHH"/>
</dbReference>
<feature type="domain" description="OB" evidence="4">
    <location>
        <begin position="162"/>
        <end position="234"/>
    </location>
</feature>
<evidence type="ECO:0000256" key="2">
    <source>
        <dbReference type="ARBA" id="ARBA00017273"/>
    </source>
</evidence>
<evidence type="ECO:0000313" key="7">
    <source>
        <dbReference type="Proteomes" id="UP001596317"/>
    </source>
</evidence>
<comment type="caution">
    <text evidence="6">The sequence shown here is derived from an EMBL/GenBank/DDBJ whole genome shotgun (WGS) entry which is preliminary data.</text>
</comment>
<evidence type="ECO:0000256" key="3">
    <source>
        <dbReference type="SAM" id="MobiDB-lite"/>
    </source>
</evidence>
<feature type="domain" description="DNA polymerase helix-hairpin-helix motif" evidence="5">
    <location>
        <begin position="2"/>
        <end position="82"/>
    </location>
</feature>
<dbReference type="Pfam" id="PF01336">
    <property type="entry name" value="tRNA_anti-codon"/>
    <property type="match status" value="1"/>
</dbReference>
<feature type="compositionally biased region" description="Low complexity" evidence="3">
    <location>
        <begin position="269"/>
        <end position="286"/>
    </location>
</feature>
<dbReference type="Pfam" id="PF14579">
    <property type="entry name" value="HHH_6"/>
    <property type="match status" value="1"/>
</dbReference>
<dbReference type="InterPro" id="IPR004805">
    <property type="entry name" value="DnaE2/DnaE/PolC"/>
</dbReference>
<keyword evidence="7" id="KW-1185">Reference proteome</keyword>
<dbReference type="InterPro" id="IPR012340">
    <property type="entry name" value="NA-bd_OB-fold"/>
</dbReference>
<organism evidence="6 7">
    <name type="scientific">Deinococcus multiflagellatus</name>
    <dbReference type="NCBI Taxonomy" id="1656887"/>
    <lineage>
        <taxon>Bacteria</taxon>
        <taxon>Thermotogati</taxon>
        <taxon>Deinococcota</taxon>
        <taxon>Deinococci</taxon>
        <taxon>Deinococcales</taxon>
        <taxon>Deinococcaceae</taxon>
        <taxon>Deinococcus</taxon>
    </lineage>
</organism>
<name>A0ABW1ZQZ4_9DEIO</name>
<evidence type="ECO:0000259" key="4">
    <source>
        <dbReference type="Pfam" id="PF01336"/>
    </source>
</evidence>
<dbReference type="PANTHER" id="PTHR32294:SF4">
    <property type="entry name" value="ERROR-PRONE DNA POLYMERASE"/>
    <property type="match status" value="1"/>
</dbReference>
<evidence type="ECO:0000256" key="1">
    <source>
        <dbReference type="ARBA" id="ARBA00007391"/>
    </source>
</evidence>
<evidence type="ECO:0000313" key="6">
    <source>
        <dbReference type="EMBL" id="MFC6663013.1"/>
    </source>
</evidence>
<reference evidence="7" key="1">
    <citation type="journal article" date="2019" name="Int. J. Syst. Evol. Microbiol.">
        <title>The Global Catalogue of Microorganisms (GCM) 10K type strain sequencing project: providing services to taxonomists for standard genome sequencing and annotation.</title>
        <authorList>
            <consortium name="The Broad Institute Genomics Platform"/>
            <consortium name="The Broad Institute Genome Sequencing Center for Infectious Disease"/>
            <person name="Wu L."/>
            <person name="Ma J."/>
        </authorList>
    </citation>
    <scope>NUCLEOTIDE SEQUENCE [LARGE SCALE GENOMIC DNA]</scope>
    <source>
        <strain evidence="7">CCUG 63830</strain>
    </source>
</reference>
<protein>
    <recommendedName>
        <fullName evidence="2">Error-prone DNA polymerase</fullName>
    </recommendedName>
</protein>
<evidence type="ECO:0000259" key="5">
    <source>
        <dbReference type="Pfam" id="PF14579"/>
    </source>
</evidence>
<feature type="compositionally biased region" description="Basic residues" evidence="3">
    <location>
        <begin position="416"/>
        <end position="427"/>
    </location>
</feature>
<feature type="region of interest" description="Disordered" evidence="3">
    <location>
        <begin position="376"/>
        <end position="472"/>
    </location>
</feature>
<proteinExistence type="inferred from homology"/>
<dbReference type="Proteomes" id="UP001596317">
    <property type="component" value="Unassembled WGS sequence"/>
</dbReference>
<feature type="compositionally biased region" description="Basic residues" evidence="3">
    <location>
        <begin position="376"/>
        <end position="389"/>
    </location>
</feature>
<gene>
    <name evidence="6" type="ORF">ACFP90_23495</name>
</gene>
<sequence>MCINRSGVNYRAETAQVVRVPLCAVAGVSEDTARLIVQERLVGGKFLSLEDCYDRVALTKDALEALVKAGAVDAVDARKNRREAYYVLTTVAHARPPGTRALLAPDIQAPDLPQLDLDEQAALDLALTGTTATGRHPLDAHRARLRDLGCAALASLKHGATVWAAGVVVARQRPPTAKGFAFYVLEDTTGRVQAVISPDLWEAHRVLLRDARALIVQGQVTRLSRAVTLRVDRLAELPLRQGARRRRRTDAPPSGPPFNLAALGLGPTAAQPGSHQQGAQPHGAHAAPRRTTPVWLAWVSQSPATIRPRKGMYRHSTVKVAATSSVRSVTPKVSSPAPSRRVILTAYRTRRGEPVVQGRGLPGGPVLRHRCRARTGRVGKATKRVRQRHGVQEPARARDCQVPDPGKGGVVCPRGVQRRRPEQRRHPQFGGGRCCIGPGDNHHTPRPLGRRSEPNQPQLYGHPDRLRGGLGRYSSVHRKSKGAAAAARSVFQNPVAKRQSLVFASWQRVAQHLLRGAALGQRPALVFT</sequence>
<feature type="region of interest" description="Disordered" evidence="3">
    <location>
        <begin position="242"/>
        <end position="288"/>
    </location>
</feature>
<accession>A0ABW1ZQZ4</accession>
<dbReference type="CDD" id="cd04485">
    <property type="entry name" value="DnaE_OBF"/>
    <property type="match status" value="1"/>
</dbReference>
<dbReference type="Gene3D" id="2.40.50.140">
    <property type="entry name" value="Nucleic acid-binding proteins"/>
    <property type="match status" value="1"/>
</dbReference>
<dbReference type="PANTHER" id="PTHR32294">
    <property type="entry name" value="DNA POLYMERASE III SUBUNIT ALPHA"/>
    <property type="match status" value="1"/>
</dbReference>
<dbReference type="EMBL" id="JBHSWB010000002">
    <property type="protein sequence ID" value="MFC6663013.1"/>
    <property type="molecule type" value="Genomic_DNA"/>
</dbReference>
<dbReference type="RefSeq" id="WP_380058935.1">
    <property type="nucleotide sequence ID" value="NZ_JBHSWB010000002.1"/>
</dbReference>